<protein>
    <submittedName>
        <fullName evidence="3">Phage antirepressor protein</fullName>
    </submittedName>
</protein>
<organism evidence="2 4">
    <name type="scientific">Streptococcus acidominimus</name>
    <dbReference type="NCBI Taxonomy" id="1326"/>
    <lineage>
        <taxon>Bacteria</taxon>
        <taxon>Bacillati</taxon>
        <taxon>Bacillota</taxon>
        <taxon>Bacilli</taxon>
        <taxon>Lactobacillales</taxon>
        <taxon>Streptococcaceae</taxon>
        <taxon>Streptococcus</taxon>
    </lineage>
</organism>
<gene>
    <name evidence="2" type="ORF">BU200_09400</name>
    <name evidence="3" type="ORF">NCTC12957_02271</name>
</gene>
<evidence type="ECO:0000313" key="4">
    <source>
        <dbReference type="Proteomes" id="UP000186437"/>
    </source>
</evidence>
<dbReference type="SUPFAM" id="SSF47413">
    <property type="entry name" value="lambda repressor-like DNA-binding domains"/>
    <property type="match status" value="1"/>
</dbReference>
<dbReference type="InterPro" id="IPR003497">
    <property type="entry name" value="BRO_N_domain"/>
</dbReference>
<reference evidence="4" key="2">
    <citation type="submission" date="2016-12" db="EMBL/GenBank/DDBJ databases">
        <authorList>
            <person name="Gulvik C.A."/>
        </authorList>
    </citation>
    <scope>NUCLEOTIDE SEQUENCE [LARGE SCALE GENOMIC DNA]</scope>
    <source>
        <strain evidence="4">ATCC 51725</strain>
    </source>
</reference>
<dbReference type="PROSITE" id="PS51750">
    <property type="entry name" value="BRO_N"/>
    <property type="match status" value="1"/>
</dbReference>
<evidence type="ECO:0000313" key="5">
    <source>
        <dbReference type="Proteomes" id="UP000255213"/>
    </source>
</evidence>
<dbReference type="InterPro" id="IPR010982">
    <property type="entry name" value="Lambda_DNA-bd_dom_sf"/>
</dbReference>
<sequence>MAQTQKELRNALRTYKARNGLTWAQVATLLDVAQDTAKKYSMGKGAIPEHIATRLALLIEDENKPLKTGAIKHLTDTQVLETTLAVYGTNDRPLFLAKDIAKVLGHRTDNIHHFLKNVDRSEKVRDSITTLGGNQEAWLLTEEGLYEVLMQSRKPIAKQFKTQVKAILKDIRQKGYYAKGKLIKEQAEQLEGQHININTLLNAPREPISDLEYINELLYRAIEKDTLEGKISTLEAILKLIDVLKGA</sequence>
<accession>A0A1Q8EB98</accession>
<evidence type="ECO:0000313" key="3">
    <source>
        <dbReference type="EMBL" id="SUN41061.1"/>
    </source>
</evidence>
<dbReference type="RefSeq" id="WP_075099904.1">
    <property type="nucleotide sequence ID" value="NZ_MSJL01000058.1"/>
</dbReference>
<reference evidence="2" key="1">
    <citation type="submission" date="2016-12" db="EMBL/GenBank/DDBJ databases">
        <authorList>
            <person name="Song W.-J."/>
            <person name="Kurnit D.M."/>
        </authorList>
    </citation>
    <scope>NUCLEOTIDE SEQUENCE [LARGE SCALE GENOMIC DNA]</scope>
    <source>
        <strain evidence="2">ATCC 51725</strain>
    </source>
</reference>
<dbReference type="AlphaFoldDB" id="A0A1Q8EB98"/>
<feature type="domain" description="Bro-N" evidence="1">
    <location>
        <begin position="74"/>
        <end position="175"/>
    </location>
</feature>
<reference evidence="3 5" key="3">
    <citation type="submission" date="2018-06" db="EMBL/GenBank/DDBJ databases">
        <authorList>
            <consortium name="Pathogen Informatics"/>
            <person name="Doyle S."/>
        </authorList>
    </citation>
    <scope>NUCLEOTIDE SEQUENCE [LARGE SCALE GENOMIC DNA]</scope>
    <source>
        <strain evidence="3 5">NCTC12957</strain>
    </source>
</reference>
<name>A0A1Q8EB98_STRAI</name>
<evidence type="ECO:0000259" key="1">
    <source>
        <dbReference type="PROSITE" id="PS51750"/>
    </source>
</evidence>
<dbReference type="SMART" id="SM01040">
    <property type="entry name" value="Bro-N"/>
    <property type="match status" value="1"/>
</dbReference>
<dbReference type="EMBL" id="UHEN01000003">
    <property type="protein sequence ID" value="SUN41061.1"/>
    <property type="molecule type" value="Genomic_DNA"/>
</dbReference>
<dbReference type="Gene3D" id="1.10.260.40">
    <property type="entry name" value="lambda repressor-like DNA-binding domains"/>
    <property type="match status" value="1"/>
</dbReference>
<evidence type="ECO:0000313" key="2">
    <source>
        <dbReference type="EMBL" id="OLF49058.1"/>
    </source>
</evidence>
<proteinExistence type="predicted"/>
<dbReference type="EMBL" id="MSJL01000058">
    <property type="protein sequence ID" value="OLF49058.1"/>
    <property type="molecule type" value="Genomic_DNA"/>
</dbReference>
<dbReference type="Proteomes" id="UP000255213">
    <property type="component" value="Unassembled WGS sequence"/>
</dbReference>
<keyword evidence="4" id="KW-1185">Reference proteome</keyword>
<dbReference type="GO" id="GO:0003677">
    <property type="term" value="F:DNA binding"/>
    <property type="evidence" value="ECO:0007669"/>
    <property type="project" value="InterPro"/>
</dbReference>
<dbReference type="Proteomes" id="UP000186437">
    <property type="component" value="Unassembled WGS sequence"/>
</dbReference>
<dbReference type="Pfam" id="PF02498">
    <property type="entry name" value="Bro-N"/>
    <property type="match status" value="1"/>
</dbReference>